<proteinExistence type="predicted"/>
<dbReference type="Proteomes" id="UP000681722">
    <property type="component" value="Unassembled WGS sequence"/>
</dbReference>
<keyword evidence="4" id="KW-1185">Reference proteome</keyword>
<organism evidence="2 4">
    <name type="scientific">Didymodactylos carnosus</name>
    <dbReference type="NCBI Taxonomy" id="1234261"/>
    <lineage>
        <taxon>Eukaryota</taxon>
        <taxon>Metazoa</taxon>
        <taxon>Spiralia</taxon>
        <taxon>Gnathifera</taxon>
        <taxon>Rotifera</taxon>
        <taxon>Eurotatoria</taxon>
        <taxon>Bdelloidea</taxon>
        <taxon>Philodinida</taxon>
        <taxon>Philodinidae</taxon>
        <taxon>Didymodactylos</taxon>
    </lineage>
</organism>
<reference evidence="2" key="1">
    <citation type="submission" date="2021-02" db="EMBL/GenBank/DDBJ databases">
        <authorList>
            <person name="Nowell W R."/>
        </authorList>
    </citation>
    <scope>NUCLEOTIDE SEQUENCE</scope>
</reference>
<protein>
    <submittedName>
        <fullName evidence="2">Uncharacterized protein</fullName>
    </submittedName>
</protein>
<evidence type="ECO:0000313" key="2">
    <source>
        <dbReference type="EMBL" id="CAF1536932.1"/>
    </source>
</evidence>
<name>A0A815W071_9BILA</name>
<dbReference type="EMBL" id="CAJOBC010091021">
    <property type="protein sequence ID" value="CAF4396883.1"/>
    <property type="molecule type" value="Genomic_DNA"/>
</dbReference>
<keyword evidence="1" id="KW-1133">Transmembrane helix</keyword>
<dbReference type="AlphaFoldDB" id="A0A815W071"/>
<dbReference type="Proteomes" id="UP000663829">
    <property type="component" value="Unassembled WGS sequence"/>
</dbReference>
<keyword evidence="1" id="KW-0472">Membrane</keyword>
<accession>A0A815W071</accession>
<feature type="transmembrane region" description="Helical" evidence="1">
    <location>
        <begin position="6"/>
        <end position="30"/>
    </location>
</feature>
<evidence type="ECO:0000313" key="4">
    <source>
        <dbReference type="Proteomes" id="UP000663829"/>
    </source>
</evidence>
<evidence type="ECO:0000256" key="1">
    <source>
        <dbReference type="SAM" id="Phobius"/>
    </source>
</evidence>
<sequence length="112" mass="12092">MQYTPIAFGLGLGLGIFGLLFSGTIVLSLIPLYGNNRARSLPNDVEGVYTVDNMTFTYTDNSLTSSMNVTPTTAMIISVEDKLNEAFAPYGLQATIVNATIIPAPSRQTRKK</sequence>
<evidence type="ECO:0000313" key="3">
    <source>
        <dbReference type="EMBL" id="CAF4396883.1"/>
    </source>
</evidence>
<keyword evidence="1" id="KW-0812">Transmembrane</keyword>
<dbReference type="EMBL" id="CAJNOQ010025406">
    <property type="protein sequence ID" value="CAF1536932.1"/>
    <property type="molecule type" value="Genomic_DNA"/>
</dbReference>
<comment type="caution">
    <text evidence="2">The sequence shown here is derived from an EMBL/GenBank/DDBJ whole genome shotgun (WGS) entry which is preliminary data.</text>
</comment>
<gene>
    <name evidence="2" type="ORF">GPM918_LOCUS38392</name>
    <name evidence="3" type="ORF">SRO942_LOCUS39217</name>
</gene>